<dbReference type="EMBL" id="JSYN01000006">
    <property type="protein sequence ID" value="KIA95214.1"/>
    <property type="molecule type" value="Genomic_DNA"/>
</dbReference>
<organism evidence="2 3">
    <name type="scientific">Pedobacter kyungheensis</name>
    <dbReference type="NCBI Taxonomy" id="1069985"/>
    <lineage>
        <taxon>Bacteria</taxon>
        <taxon>Pseudomonadati</taxon>
        <taxon>Bacteroidota</taxon>
        <taxon>Sphingobacteriia</taxon>
        <taxon>Sphingobacteriales</taxon>
        <taxon>Sphingobacteriaceae</taxon>
        <taxon>Pedobacter</taxon>
    </lineage>
</organism>
<evidence type="ECO:0000256" key="1">
    <source>
        <dbReference type="SAM" id="Phobius"/>
    </source>
</evidence>
<evidence type="ECO:0000313" key="3">
    <source>
        <dbReference type="Proteomes" id="UP000031246"/>
    </source>
</evidence>
<name>A0A0C1G4Z9_9SPHI</name>
<dbReference type="AlphaFoldDB" id="A0A0C1G4Z9"/>
<keyword evidence="3" id="KW-1185">Reference proteome</keyword>
<gene>
    <name evidence="2" type="ORF">OC25_07840</name>
</gene>
<comment type="caution">
    <text evidence="2">The sequence shown here is derived from an EMBL/GenBank/DDBJ whole genome shotgun (WGS) entry which is preliminary data.</text>
</comment>
<evidence type="ECO:0000313" key="2">
    <source>
        <dbReference type="EMBL" id="KIA95214.1"/>
    </source>
</evidence>
<keyword evidence="1" id="KW-0472">Membrane</keyword>
<keyword evidence="1" id="KW-0812">Transmembrane</keyword>
<feature type="transmembrane region" description="Helical" evidence="1">
    <location>
        <begin position="18"/>
        <end position="36"/>
    </location>
</feature>
<proteinExistence type="predicted"/>
<accession>A0A0C1G4Z9</accession>
<feature type="transmembrane region" description="Helical" evidence="1">
    <location>
        <begin position="42"/>
        <end position="62"/>
    </location>
</feature>
<sequence>MRKNSSGYISHLSKKNGLWIYLISIVILLLIVFIYFDEISISLPFLGALILYTSQNVLFRFINIDKENVYIESIFLKTEVYTINEISRINQIIPFSSVSKIKFSNGKSFYFLANDKAQNFR</sequence>
<reference evidence="2 3" key="1">
    <citation type="submission" date="2014-10" db="EMBL/GenBank/DDBJ databases">
        <title>Pedobacter Kyungheensis.</title>
        <authorList>
            <person name="Anderson B.M."/>
            <person name="Newman J.D."/>
        </authorList>
    </citation>
    <scope>NUCLEOTIDE SEQUENCE [LARGE SCALE GENOMIC DNA]</scope>
    <source>
        <strain evidence="2 3">KACC 16221</strain>
    </source>
</reference>
<keyword evidence="1" id="KW-1133">Transmembrane helix</keyword>
<protein>
    <submittedName>
        <fullName evidence="2">Uncharacterized protein</fullName>
    </submittedName>
</protein>
<dbReference type="Proteomes" id="UP000031246">
    <property type="component" value="Unassembled WGS sequence"/>
</dbReference>